<dbReference type="PANTHER" id="PTHR43540">
    <property type="entry name" value="PEROXYUREIDOACRYLATE/UREIDOACRYLATE AMIDOHYDROLASE-RELATED"/>
    <property type="match status" value="1"/>
</dbReference>
<keyword evidence="4" id="KW-1185">Reference proteome</keyword>
<dbReference type="Pfam" id="PF00857">
    <property type="entry name" value="Isochorismatase"/>
    <property type="match status" value="1"/>
</dbReference>
<reference evidence="3 4" key="1">
    <citation type="submission" date="2019-01" db="EMBL/GenBank/DDBJ databases">
        <authorList>
            <person name="Zhang S."/>
        </authorList>
    </citation>
    <scope>NUCLEOTIDE SEQUENCE [LARGE SCALE GENOMIC DNA]</scope>
    <source>
        <strain evidence="3 4">1626</strain>
    </source>
</reference>
<feature type="domain" description="Isochorismatase-like" evidence="2">
    <location>
        <begin position="6"/>
        <end position="169"/>
    </location>
</feature>
<organism evidence="3 4">
    <name type="scientific">Luteimonas yindakuii</name>
    <dbReference type="NCBI Taxonomy" id="2565782"/>
    <lineage>
        <taxon>Bacteria</taxon>
        <taxon>Pseudomonadati</taxon>
        <taxon>Pseudomonadota</taxon>
        <taxon>Gammaproteobacteria</taxon>
        <taxon>Lysobacterales</taxon>
        <taxon>Lysobacteraceae</taxon>
        <taxon>Luteimonas</taxon>
    </lineage>
</organism>
<evidence type="ECO:0000259" key="2">
    <source>
        <dbReference type="Pfam" id="PF00857"/>
    </source>
</evidence>
<dbReference type="GO" id="GO:0016787">
    <property type="term" value="F:hydrolase activity"/>
    <property type="evidence" value="ECO:0007669"/>
    <property type="project" value="UniProtKB-KW"/>
</dbReference>
<dbReference type="SUPFAM" id="SSF52499">
    <property type="entry name" value="Isochorismatase-like hydrolases"/>
    <property type="match status" value="1"/>
</dbReference>
<dbReference type="InterPro" id="IPR036380">
    <property type="entry name" value="Isochorismatase-like_sf"/>
</dbReference>
<evidence type="ECO:0000313" key="4">
    <source>
        <dbReference type="Proteomes" id="UP000298681"/>
    </source>
</evidence>
<name>A0A4Z1R7G9_9GAMM</name>
<accession>A0A4Z1R7G9</accession>
<proteinExistence type="predicted"/>
<dbReference type="PANTHER" id="PTHR43540:SF6">
    <property type="entry name" value="ISOCHORISMATASE-LIKE DOMAIN-CONTAINING PROTEIN"/>
    <property type="match status" value="1"/>
</dbReference>
<evidence type="ECO:0000256" key="1">
    <source>
        <dbReference type="ARBA" id="ARBA00022801"/>
    </source>
</evidence>
<dbReference type="EMBL" id="SPUH01000001">
    <property type="protein sequence ID" value="TKS54525.1"/>
    <property type="molecule type" value="Genomic_DNA"/>
</dbReference>
<dbReference type="InterPro" id="IPR000868">
    <property type="entry name" value="Isochorismatase-like_dom"/>
</dbReference>
<dbReference type="AlphaFoldDB" id="A0A4Z1R7G9"/>
<sequence>MANADTALLIIDMINRFDFPSGAALARASEPVSKRIAWLRSRFQAAGWPVVLVNDNFMDWKADFREICAVCSHDGMPGAAIARRLMPVPGDYFVLKPKHSAFHASPLDALLSSLEVDRLVITGIAADACVLATALDAHMREYALAVPRDCVAAISTARRDRALALLRENCKADTRGSRSIAP</sequence>
<gene>
    <name evidence="3" type="ORF">E4582_06985</name>
</gene>
<protein>
    <submittedName>
        <fullName evidence="3">Cysteine hydrolase</fullName>
    </submittedName>
</protein>
<dbReference type="Proteomes" id="UP000298681">
    <property type="component" value="Unassembled WGS sequence"/>
</dbReference>
<comment type="caution">
    <text evidence="3">The sequence shown here is derived from an EMBL/GenBank/DDBJ whole genome shotgun (WGS) entry which is preliminary data.</text>
</comment>
<dbReference type="RefSeq" id="WP_134673900.1">
    <property type="nucleotide sequence ID" value="NZ_SPUH01000001.1"/>
</dbReference>
<evidence type="ECO:0000313" key="3">
    <source>
        <dbReference type="EMBL" id="TKS54525.1"/>
    </source>
</evidence>
<dbReference type="InterPro" id="IPR050272">
    <property type="entry name" value="Isochorismatase-like_hydrls"/>
</dbReference>
<keyword evidence="1 3" id="KW-0378">Hydrolase</keyword>
<dbReference type="Gene3D" id="3.40.50.850">
    <property type="entry name" value="Isochorismatase-like"/>
    <property type="match status" value="1"/>
</dbReference>
<dbReference type="CDD" id="cd00431">
    <property type="entry name" value="cysteine_hydrolases"/>
    <property type="match status" value="1"/>
</dbReference>